<gene>
    <name evidence="2" type="ORF">ACFFX0_26855</name>
</gene>
<keyword evidence="3" id="KW-1185">Reference proteome</keyword>
<feature type="region of interest" description="Disordered" evidence="1">
    <location>
        <begin position="1"/>
        <end position="37"/>
    </location>
</feature>
<dbReference type="Proteomes" id="UP001589575">
    <property type="component" value="Unassembled WGS sequence"/>
</dbReference>
<comment type="caution">
    <text evidence="2">The sequence shown here is derived from an EMBL/GenBank/DDBJ whole genome shotgun (WGS) entry which is preliminary data.</text>
</comment>
<evidence type="ECO:0000313" key="2">
    <source>
        <dbReference type="EMBL" id="MFB9074613.1"/>
    </source>
</evidence>
<evidence type="ECO:0000256" key="1">
    <source>
        <dbReference type="SAM" id="MobiDB-lite"/>
    </source>
</evidence>
<reference evidence="2 3" key="1">
    <citation type="submission" date="2024-09" db="EMBL/GenBank/DDBJ databases">
        <authorList>
            <person name="Sun Q."/>
            <person name="Mori K."/>
        </authorList>
    </citation>
    <scope>NUCLEOTIDE SEQUENCE [LARGE SCALE GENOMIC DNA]</scope>
    <source>
        <strain evidence="2 3">CCM 7609</strain>
    </source>
</reference>
<organism evidence="2 3">
    <name type="scientific">Citricoccus parietis</name>
    <dbReference type="NCBI Taxonomy" id="592307"/>
    <lineage>
        <taxon>Bacteria</taxon>
        <taxon>Bacillati</taxon>
        <taxon>Actinomycetota</taxon>
        <taxon>Actinomycetes</taxon>
        <taxon>Micrococcales</taxon>
        <taxon>Micrococcaceae</taxon>
        <taxon>Citricoccus</taxon>
    </lineage>
</organism>
<name>A0ABV5G6N8_9MICC</name>
<dbReference type="EMBL" id="JBHMFI010000002">
    <property type="protein sequence ID" value="MFB9074613.1"/>
    <property type="molecule type" value="Genomic_DNA"/>
</dbReference>
<protein>
    <submittedName>
        <fullName evidence="2">Uncharacterized protein</fullName>
    </submittedName>
</protein>
<sequence>MRLNRTSRRMTGSCFSRGSSRIRRHSGGPSSAASGLRSSAMLNTARDISQRLSGPQGVPAARSSAVGLGRPTVTAARCGASRASASGSIWTGSWCRSSTTASSSHAEACTGAPSPVSTRCCRIRTVPDRSCHWRGNRPSWPCRTALARSVYPAAV</sequence>
<proteinExistence type="predicted"/>
<accession>A0ABV5G6N8</accession>
<evidence type="ECO:0000313" key="3">
    <source>
        <dbReference type="Proteomes" id="UP001589575"/>
    </source>
</evidence>